<protein>
    <submittedName>
        <fullName evidence="1">1417_t:CDS:1</fullName>
    </submittedName>
</protein>
<gene>
    <name evidence="1" type="ORF">SPELUC_LOCUS15467</name>
</gene>
<accession>A0ACA9QVR2</accession>
<feature type="non-terminal residue" evidence="1">
    <location>
        <position position="1"/>
    </location>
</feature>
<reference evidence="1" key="1">
    <citation type="submission" date="2021-06" db="EMBL/GenBank/DDBJ databases">
        <authorList>
            <person name="Kallberg Y."/>
            <person name="Tangrot J."/>
            <person name="Rosling A."/>
        </authorList>
    </citation>
    <scope>NUCLEOTIDE SEQUENCE</scope>
    <source>
        <strain evidence="1">28 12/20/2015</strain>
    </source>
</reference>
<comment type="caution">
    <text evidence="1">The sequence shown here is derived from an EMBL/GenBank/DDBJ whole genome shotgun (WGS) entry which is preliminary data.</text>
</comment>
<evidence type="ECO:0000313" key="2">
    <source>
        <dbReference type="Proteomes" id="UP000789366"/>
    </source>
</evidence>
<keyword evidence="2" id="KW-1185">Reference proteome</keyword>
<organism evidence="1 2">
    <name type="scientific">Cetraspora pellucida</name>
    <dbReference type="NCBI Taxonomy" id="1433469"/>
    <lineage>
        <taxon>Eukaryota</taxon>
        <taxon>Fungi</taxon>
        <taxon>Fungi incertae sedis</taxon>
        <taxon>Mucoromycota</taxon>
        <taxon>Glomeromycotina</taxon>
        <taxon>Glomeromycetes</taxon>
        <taxon>Diversisporales</taxon>
        <taxon>Gigasporaceae</taxon>
        <taxon>Cetraspora</taxon>
    </lineage>
</organism>
<dbReference type="Proteomes" id="UP000789366">
    <property type="component" value="Unassembled WGS sequence"/>
</dbReference>
<evidence type="ECO:0000313" key="1">
    <source>
        <dbReference type="EMBL" id="CAG8766158.1"/>
    </source>
</evidence>
<sequence length="109" mass="12570">KLDIQPANNNQENNTSISEEYSPKDGHENNRQLDVIARSILICKDIVNLWKKIGIIKSADTMTIYERLTELIDIGFQLNHRVILDILLVFEERLEVGKTLIESLAETRH</sequence>
<proteinExistence type="predicted"/>
<dbReference type="EMBL" id="CAJVPW010051246">
    <property type="protein sequence ID" value="CAG8766158.1"/>
    <property type="molecule type" value="Genomic_DNA"/>
</dbReference>
<name>A0ACA9QVR2_9GLOM</name>